<dbReference type="EMBL" id="SMMG02000005">
    <property type="protein sequence ID" value="KAA3473755.1"/>
    <property type="molecule type" value="Genomic_DNA"/>
</dbReference>
<gene>
    <name evidence="2" type="ORF">EPI10_024112</name>
</gene>
<sequence length="216" mass="25240">MEDNAAIRKWSEQTQLENGDTLAEGHTSKLWDYTRISVTQNDLQELREIWDQWSDATKQLFYSSYGDLPYLLDIQVDRHLFRAITQYWNPADSCFTLGRVDLVPTIQIDKAYSRAASVLTFLRKLMGITGMSEQWLIARIKQKGECKCIPWNVLKDLILVHSDMKKKIDVFALSIYGLVIFPRALGYVDEVISDFFIDLINKSHLFPQFWLRHSDR</sequence>
<evidence type="ECO:0000313" key="2">
    <source>
        <dbReference type="EMBL" id="KAA3473755.1"/>
    </source>
</evidence>
<dbReference type="AlphaFoldDB" id="A0A5B6VXM6"/>
<dbReference type="PANTHER" id="PTHR48200:SF1">
    <property type="entry name" value="AMINOTRANSFERASE-LIKE PLANT MOBILE DOMAIN-CONTAINING PROTEIN"/>
    <property type="match status" value="1"/>
</dbReference>
<organism evidence="2 3">
    <name type="scientific">Gossypium australe</name>
    <dbReference type="NCBI Taxonomy" id="47621"/>
    <lineage>
        <taxon>Eukaryota</taxon>
        <taxon>Viridiplantae</taxon>
        <taxon>Streptophyta</taxon>
        <taxon>Embryophyta</taxon>
        <taxon>Tracheophyta</taxon>
        <taxon>Spermatophyta</taxon>
        <taxon>Magnoliopsida</taxon>
        <taxon>eudicotyledons</taxon>
        <taxon>Gunneridae</taxon>
        <taxon>Pentapetalae</taxon>
        <taxon>rosids</taxon>
        <taxon>malvids</taxon>
        <taxon>Malvales</taxon>
        <taxon>Malvaceae</taxon>
        <taxon>Malvoideae</taxon>
        <taxon>Gossypium</taxon>
    </lineage>
</organism>
<reference evidence="3" key="1">
    <citation type="journal article" date="2019" name="Plant Biotechnol. J.">
        <title>Genome sequencing of the Australian wild diploid species Gossypium australe highlights disease resistance and delayed gland morphogenesis.</title>
        <authorList>
            <person name="Cai Y."/>
            <person name="Cai X."/>
            <person name="Wang Q."/>
            <person name="Wang P."/>
            <person name="Zhang Y."/>
            <person name="Cai C."/>
            <person name="Xu Y."/>
            <person name="Wang K."/>
            <person name="Zhou Z."/>
            <person name="Wang C."/>
            <person name="Geng S."/>
            <person name="Li B."/>
            <person name="Dong Q."/>
            <person name="Hou Y."/>
            <person name="Wang H."/>
            <person name="Ai P."/>
            <person name="Liu Z."/>
            <person name="Yi F."/>
            <person name="Sun M."/>
            <person name="An G."/>
            <person name="Cheng J."/>
            <person name="Zhang Y."/>
            <person name="Shi Q."/>
            <person name="Xie Y."/>
            <person name="Shi X."/>
            <person name="Chang Y."/>
            <person name="Huang F."/>
            <person name="Chen Y."/>
            <person name="Hong S."/>
            <person name="Mi L."/>
            <person name="Sun Q."/>
            <person name="Zhang L."/>
            <person name="Zhou B."/>
            <person name="Peng R."/>
            <person name="Zhang X."/>
            <person name="Liu F."/>
        </authorList>
    </citation>
    <scope>NUCLEOTIDE SEQUENCE [LARGE SCALE GENOMIC DNA]</scope>
    <source>
        <strain evidence="3">cv. PA1801</strain>
    </source>
</reference>
<name>A0A5B6VXM6_9ROSI</name>
<evidence type="ECO:0000259" key="1">
    <source>
        <dbReference type="Pfam" id="PF24924"/>
    </source>
</evidence>
<evidence type="ECO:0000313" key="3">
    <source>
        <dbReference type="Proteomes" id="UP000325315"/>
    </source>
</evidence>
<dbReference type="InterPro" id="IPR056647">
    <property type="entry name" value="DUF7745"/>
</dbReference>
<comment type="caution">
    <text evidence="2">The sequence shown here is derived from an EMBL/GenBank/DDBJ whole genome shotgun (WGS) entry which is preliminary data.</text>
</comment>
<dbReference type="Proteomes" id="UP000325315">
    <property type="component" value="Unassembled WGS sequence"/>
</dbReference>
<feature type="domain" description="DUF7745" evidence="1">
    <location>
        <begin position="46"/>
        <end position="197"/>
    </location>
</feature>
<keyword evidence="3" id="KW-1185">Reference proteome</keyword>
<dbReference type="PANTHER" id="PTHR48200">
    <property type="entry name" value="PROTEIN, PUTATIVE-RELATED"/>
    <property type="match status" value="1"/>
</dbReference>
<proteinExistence type="predicted"/>
<protein>
    <submittedName>
        <fullName evidence="2">Myosin heavy chain-like</fullName>
    </submittedName>
</protein>
<dbReference type="Pfam" id="PF24924">
    <property type="entry name" value="DUF7745"/>
    <property type="match status" value="1"/>
</dbReference>
<accession>A0A5B6VXM6</accession>